<evidence type="ECO:0000313" key="3">
    <source>
        <dbReference type="Proteomes" id="UP000310458"/>
    </source>
</evidence>
<evidence type="ECO:0000256" key="1">
    <source>
        <dbReference type="SAM" id="Phobius"/>
    </source>
</evidence>
<keyword evidence="1" id="KW-0472">Membrane</keyword>
<dbReference type="OrthoDB" id="4965856at2"/>
<dbReference type="Proteomes" id="UP000310458">
    <property type="component" value="Unassembled WGS sequence"/>
</dbReference>
<accession>A0A5R9BFJ4</accession>
<feature type="transmembrane region" description="Helical" evidence="1">
    <location>
        <begin position="6"/>
        <end position="25"/>
    </location>
</feature>
<name>A0A5R9BFJ4_9MICC</name>
<dbReference type="EMBL" id="VAVZ01000007">
    <property type="protein sequence ID" value="TLP98882.1"/>
    <property type="molecule type" value="Genomic_DNA"/>
</dbReference>
<dbReference type="AlphaFoldDB" id="A0A5R9BFJ4"/>
<keyword evidence="1" id="KW-0812">Transmembrane</keyword>
<organism evidence="2 3">
    <name type="scientific">Nesterenkonia salmonea</name>
    <dbReference type="NCBI Taxonomy" id="1804987"/>
    <lineage>
        <taxon>Bacteria</taxon>
        <taxon>Bacillati</taxon>
        <taxon>Actinomycetota</taxon>
        <taxon>Actinomycetes</taxon>
        <taxon>Micrococcales</taxon>
        <taxon>Micrococcaceae</taxon>
        <taxon>Nesterenkonia</taxon>
    </lineage>
</organism>
<dbReference type="RefSeq" id="WP_138252253.1">
    <property type="nucleotide sequence ID" value="NZ_VAVZ01000007.1"/>
</dbReference>
<protein>
    <submittedName>
        <fullName evidence="2">Uncharacterized protein</fullName>
    </submittedName>
</protein>
<keyword evidence="3" id="KW-1185">Reference proteome</keyword>
<sequence length="101" mass="11011">MVWMIAIVLWIAGTFVFAASANMVVRANPTSRVPQWFGRPQRHPGRIYAVRIAALALLCASAGLLAAEVGVGAFLAVLLGGLPAVFLVHRHNRERTEIRNH</sequence>
<comment type="caution">
    <text evidence="2">The sequence shown here is derived from an EMBL/GenBank/DDBJ whole genome shotgun (WGS) entry which is preliminary data.</text>
</comment>
<feature type="transmembrane region" description="Helical" evidence="1">
    <location>
        <begin position="71"/>
        <end position="89"/>
    </location>
</feature>
<keyword evidence="1" id="KW-1133">Transmembrane helix</keyword>
<evidence type="ECO:0000313" key="2">
    <source>
        <dbReference type="EMBL" id="TLP98882.1"/>
    </source>
</evidence>
<reference evidence="2 3" key="1">
    <citation type="submission" date="2019-05" db="EMBL/GenBank/DDBJ databases">
        <title>Nesterenkonia sp. GY074 isolated from the Southern Atlantic Ocean.</title>
        <authorList>
            <person name="Zhang G."/>
        </authorList>
    </citation>
    <scope>NUCLEOTIDE SEQUENCE [LARGE SCALE GENOMIC DNA]</scope>
    <source>
        <strain evidence="2 3">GY074</strain>
    </source>
</reference>
<proteinExistence type="predicted"/>
<feature type="transmembrane region" description="Helical" evidence="1">
    <location>
        <begin position="46"/>
        <end position="65"/>
    </location>
</feature>
<gene>
    <name evidence="2" type="ORF">FEF26_04000</name>
</gene>